<evidence type="ECO:0000256" key="3">
    <source>
        <dbReference type="ARBA" id="ARBA00022801"/>
    </source>
</evidence>
<gene>
    <name evidence="10" type="ORF">H261_13064</name>
</gene>
<feature type="region of interest" description="Disordered" evidence="7">
    <location>
        <begin position="322"/>
        <end position="342"/>
    </location>
</feature>
<dbReference type="GO" id="GO:0006508">
    <property type="term" value="P:proteolysis"/>
    <property type="evidence" value="ECO:0007669"/>
    <property type="project" value="UniProtKB-KW"/>
</dbReference>
<keyword evidence="11" id="KW-1185">Reference proteome</keyword>
<evidence type="ECO:0000313" key="11">
    <source>
        <dbReference type="Proteomes" id="UP000011744"/>
    </source>
</evidence>
<comment type="cofactor">
    <cofactor evidence="6">
        <name>Zn(2+)</name>
        <dbReference type="ChEBI" id="CHEBI:29105"/>
    </cofactor>
    <text evidence="6">Binds 1 zinc ion per subunit.</text>
</comment>
<dbReference type="STRING" id="1244869.H261_13064"/>
<dbReference type="AlphaFoldDB" id="M2Z5A0"/>
<reference evidence="10 11" key="1">
    <citation type="journal article" date="2014" name="Genome Announc.">
        <title>Draft Genome Sequence of Magnetospirillum sp. Strain SO-1, a Freshwater Magnetotactic Bacterium Isolated from the Ol'khovka River, Russia.</title>
        <authorList>
            <person name="Grouzdev D.S."/>
            <person name="Dziuba M.V."/>
            <person name="Sukhacheva M.S."/>
            <person name="Mardanov A.V."/>
            <person name="Beletskiy A.V."/>
            <person name="Kuznetsov B.B."/>
            <person name="Skryabin K.G."/>
        </authorList>
    </citation>
    <scope>NUCLEOTIDE SEQUENCE [LARGE SCALE GENOMIC DNA]</scope>
    <source>
        <strain evidence="10 11">SO-1</strain>
    </source>
</reference>
<evidence type="ECO:0000256" key="2">
    <source>
        <dbReference type="ARBA" id="ARBA00022723"/>
    </source>
</evidence>
<dbReference type="Proteomes" id="UP000011744">
    <property type="component" value="Unassembled WGS sequence"/>
</dbReference>
<accession>M2Z5A0</accession>
<dbReference type="EMBL" id="AONQ01000033">
    <property type="protein sequence ID" value="EME69495.1"/>
    <property type="molecule type" value="Genomic_DNA"/>
</dbReference>
<protein>
    <submittedName>
        <fullName evidence="10">Integral membrane protease transmembrane protein</fullName>
    </submittedName>
</protein>
<evidence type="ECO:0000256" key="5">
    <source>
        <dbReference type="ARBA" id="ARBA00023049"/>
    </source>
</evidence>
<name>M2Z5A0_9PROT</name>
<dbReference type="Pfam" id="PF01435">
    <property type="entry name" value="Peptidase_M48"/>
    <property type="match status" value="1"/>
</dbReference>
<dbReference type="OrthoDB" id="15218at2"/>
<evidence type="ECO:0000256" key="1">
    <source>
        <dbReference type="ARBA" id="ARBA00022670"/>
    </source>
</evidence>
<evidence type="ECO:0000256" key="4">
    <source>
        <dbReference type="ARBA" id="ARBA00022833"/>
    </source>
</evidence>
<dbReference type="PANTHER" id="PTHR10120">
    <property type="entry name" value="CAAX PRENYL PROTEASE 1"/>
    <property type="match status" value="1"/>
</dbReference>
<proteinExistence type="inferred from homology"/>
<dbReference type="InterPro" id="IPR001915">
    <property type="entry name" value="Peptidase_M48"/>
</dbReference>
<evidence type="ECO:0000256" key="8">
    <source>
        <dbReference type="SAM" id="Phobius"/>
    </source>
</evidence>
<keyword evidence="4 6" id="KW-0862">Zinc</keyword>
<feature type="compositionally biased region" description="Basic residues" evidence="7">
    <location>
        <begin position="323"/>
        <end position="335"/>
    </location>
</feature>
<comment type="similarity">
    <text evidence="6">Belongs to the peptidase M48 family.</text>
</comment>
<feature type="transmembrane region" description="Helical" evidence="8">
    <location>
        <begin position="231"/>
        <end position="249"/>
    </location>
</feature>
<evidence type="ECO:0000259" key="9">
    <source>
        <dbReference type="Pfam" id="PF01435"/>
    </source>
</evidence>
<feature type="transmembrane region" description="Helical" evidence="8">
    <location>
        <begin position="255"/>
        <end position="273"/>
    </location>
</feature>
<evidence type="ECO:0000256" key="7">
    <source>
        <dbReference type="SAM" id="MobiDB-lite"/>
    </source>
</evidence>
<keyword evidence="1 6" id="KW-0645">Protease</keyword>
<keyword evidence="2" id="KW-0479">Metal-binding</keyword>
<dbReference type="eggNOG" id="COG0501">
    <property type="taxonomic scope" value="Bacteria"/>
</dbReference>
<evidence type="ECO:0000256" key="6">
    <source>
        <dbReference type="RuleBase" id="RU003983"/>
    </source>
</evidence>
<keyword evidence="8" id="KW-0472">Membrane</keyword>
<evidence type="ECO:0000313" key="10">
    <source>
        <dbReference type="EMBL" id="EME69495.1"/>
    </source>
</evidence>
<keyword evidence="8 10" id="KW-0812">Transmembrane</keyword>
<feature type="transmembrane region" description="Helical" evidence="8">
    <location>
        <begin position="123"/>
        <end position="147"/>
    </location>
</feature>
<organism evidence="10 11">
    <name type="scientific">Paramagnetospirillum caucaseum</name>
    <dbReference type="NCBI Taxonomy" id="1244869"/>
    <lineage>
        <taxon>Bacteria</taxon>
        <taxon>Pseudomonadati</taxon>
        <taxon>Pseudomonadota</taxon>
        <taxon>Alphaproteobacteria</taxon>
        <taxon>Rhodospirillales</taxon>
        <taxon>Magnetospirillaceae</taxon>
        <taxon>Paramagnetospirillum</taxon>
    </lineage>
</organism>
<keyword evidence="8" id="KW-1133">Transmembrane helix</keyword>
<sequence length="342" mass="36689">MFQAVLLAALAHAVIEAWLAGRALAWLRAHAEGRTLIQEAARVRLLAARGLGQSGLAVLAALGGGAFLVKLCGPWGALPAALLIRALFDQPFAAWGRRLGGAWNARNVLAEQARRLGRELPPALPLAVVAGHGWAAAWVALATLLLWREIAPPSGRHLAPAPAGLHAPVPVWVSDEGSRSGQLNARAEGIGPWRRIVLNDTLVQALSPGEAAAVLAHEAGHLAHRHREWFLAWRLLLAALLLALAWGAGEDMTSTLALLVLAAPVLALPVRPLESRLIRRWEEQADRHAAARAGAEPFARALERLYGTNAQAPEPEKLWAAFHHPHPPPRQRLARLRGEACP</sequence>
<dbReference type="Gene3D" id="3.30.2010.10">
    <property type="entry name" value="Metalloproteases ('zincins'), catalytic domain"/>
    <property type="match status" value="1"/>
</dbReference>
<feature type="domain" description="Peptidase M48" evidence="9">
    <location>
        <begin position="159"/>
        <end position="339"/>
    </location>
</feature>
<comment type="caution">
    <text evidence="10">The sequence shown here is derived from an EMBL/GenBank/DDBJ whole genome shotgun (WGS) entry which is preliminary data.</text>
</comment>
<dbReference type="GO" id="GO:0004222">
    <property type="term" value="F:metalloendopeptidase activity"/>
    <property type="evidence" value="ECO:0007669"/>
    <property type="project" value="InterPro"/>
</dbReference>
<keyword evidence="3 6" id="KW-0378">Hydrolase</keyword>
<dbReference type="PATRIC" id="fig|1244869.3.peg.2636"/>
<dbReference type="GO" id="GO:0046872">
    <property type="term" value="F:metal ion binding"/>
    <property type="evidence" value="ECO:0007669"/>
    <property type="project" value="UniProtKB-KW"/>
</dbReference>
<keyword evidence="5 6" id="KW-0482">Metalloprotease</keyword>
<dbReference type="RefSeq" id="WP_008618159.1">
    <property type="nucleotide sequence ID" value="NZ_AONQ01000033.1"/>
</dbReference>